<dbReference type="EnsemblPlants" id="KEH33349">
    <property type="protein sequence ID" value="KEH33349"/>
    <property type="gene ID" value="MTR_3g436140"/>
</dbReference>
<dbReference type="InterPro" id="IPR032675">
    <property type="entry name" value="LRR_dom_sf"/>
</dbReference>
<accession>A0A072UU46</accession>
<evidence type="ECO:0000313" key="2">
    <source>
        <dbReference type="EnsemblPlants" id="KEH33349"/>
    </source>
</evidence>
<organism evidence="1 3">
    <name type="scientific">Medicago truncatula</name>
    <name type="common">Barrel medic</name>
    <name type="synonym">Medicago tribuloides</name>
    <dbReference type="NCBI Taxonomy" id="3880"/>
    <lineage>
        <taxon>Eukaryota</taxon>
        <taxon>Viridiplantae</taxon>
        <taxon>Streptophyta</taxon>
        <taxon>Embryophyta</taxon>
        <taxon>Tracheophyta</taxon>
        <taxon>Spermatophyta</taxon>
        <taxon>Magnoliopsida</taxon>
        <taxon>eudicotyledons</taxon>
        <taxon>Gunneridae</taxon>
        <taxon>Pentapetalae</taxon>
        <taxon>rosids</taxon>
        <taxon>fabids</taxon>
        <taxon>Fabales</taxon>
        <taxon>Fabaceae</taxon>
        <taxon>Papilionoideae</taxon>
        <taxon>50 kb inversion clade</taxon>
        <taxon>NPAAA clade</taxon>
        <taxon>Hologalegina</taxon>
        <taxon>IRL clade</taxon>
        <taxon>Trifolieae</taxon>
        <taxon>Medicago</taxon>
    </lineage>
</organism>
<proteinExistence type="predicted"/>
<protein>
    <submittedName>
        <fullName evidence="1">LRR and NB-ARC domain disease resistance protein, putative</fullName>
    </submittedName>
</protein>
<dbReference type="AlphaFoldDB" id="A0A072UU46"/>
<keyword evidence="3" id="KW-1185">Reference proteome</keyword>
<sequence>MILSSTCLQRLPLYNIPYLNTFRTDGLPISLKSLCINGCNNLSFLPLETNKNYTSLVELVLVNSYEALSSFPLDNFPKLQSLSIICCDSLESIFISGTSSHYSPTLQSLSVFCRKALRSLPQRMDTLTALEHLILEDIPELKLSFLPPKLQLIHICSKKIEVLVSGGCLQHLTTLSKIDYWR</sequence>
<evidence type="ECO:0000313" key="3">
    <source>
        <dbReference type="Proteomes" id="UP000002051"/>
    </source>
</evidence>
<dbReference type="EMBL" id="CM001219">
    <property type="protein sequence ID" value="KEH33349.1"/>
    <property type="molecule type" value="Genomic_DNA"/>
</dbReference>
<reference evidence="1 3" key="1">
    <citation type="journal article" date="2011" name="Nature">
        <title>The Medicago genome provides insight into the evolution of rhizobial symbioses.</title>
        <authorList>
            <person name="Young N.D."/>
            <person name="Debelle F."/>
            <person name="Oldroyd G.E."/>
            <person name="Geurts R."/>
            <person name="Cannon S.B."/>
            <person name="Udvardi M.K."/>
            <person name="Benedito V.A."/>
            <person name="Mayer K.F."/>
            <person name="Gouzy J."/>
            <person name="Schoof H."/>
            <person name="Van de Peer Y."/>
            <person name="Proost S."/>
            <person name="Cook D.R."/>
            <person name="Meyers B.C."/>
            <person name="Spannagl M."/>
            <person name="Cheung F."/>
            <person name="De Mita S."/>
            <person name="Krishnakumar V."/>
            <person name="Gundlach H."/>
            <person name="Zhou S."/>
            <person name="Mudge J."/>
            <person name="Bharti A.K."/>
            <person name="Murray J.D."/>
            <person name="Naoumkina M.A."/>
            <person name="Rosen B."/>
            <person name="Silverstein K.A."/>
            <person name="Tang H."/>
            <person name="Rombauts S."/>
            <person name="Zhao P.X."/>
            <person name="Zhou P."/>
            <person name="Barbe V."/>
            <person name="Bardou P."/>
            <person name="Bechner M."/>
            <person name="Bellec A."/>
            <person name="Berger A."/>
            <person name="Berges H."/>
            <person name="Bidwell S."/>
            <person name="Bisseling T."/>
            <person name="Choisne N."/>
            <person name="Couloux A."/>
            <person name="Denny R."/>
            <person name="Deshpande S."/>
            <person name="Dai X."/>
            <person name="Doyle J.J."/>
            <person name="Dudez A.M."/>
            <person name="Farmer A.D."/>
            <person name="Fouteau S."/>
            <person name="Franken C."/>
            <person name="Gibelin C."/>
            <person name="Gish J."/>
            <person name="Goldstein S."/>
            <person name="Gonzalez A.J."/>
            <person name="Green P.J."/>
            <person name="Hallab A."/>
            <person name="Hartog M."/>
            <person name="Hua A."/>
            <person name="Humphray S.J."/>
            <person name="Jeong D.H."/>
            <person name="Jing Y."/>
            <person name="Jocker A."/>
            <person name="Kenton S.M."/>
            <person name="Kim D.J."/>
            <person name="Klee K."/>
            <person name="Lai H."/>
            <person name="Lang C."/>
            <person name="Lin S."/>
            <person name="Macmil S.L."/>
            <person name="Magdelenat G."/>
            <person name="Matthews L."/>
            <person name="McCorrison J."/>
            <person name="Monaghan E.L."/>
            <person name="Mun J.H."/>
            <person name="Najar F.Z."/>
            <person name="Nicholson C."/>
            <person name="Noirot C."/>
            <person name="O'Bleness M."/>
            <person name="Paule C.R."/>
            <person name="Poulain J."/>
            <person name="Prion F."/>
            <person name="Qin B."/>
            <person name="Qu C."/>
            <person name="Retzel E.F."/>
            <person name="Riddle C."/>
            <person name="Sallet E."/>
            <person name="Samain S."/>
            <person name="Samson N."/>
            <person name="Sanders I."/>
            <person name="Saurat O."/>
            <person name="Scarpelli C."/>
            <person name="Schiex T."/>
            <person name="Segurens B."/>
            <person name="Severin A.J."/>
            <person name="Sherrier D.J."/>
            <person name="Shi R."/>
            <person name="Sims S."/>
            <person name="Singer S.R."/>
            <person name="Sinharoy S."/>
            <person name="Sterck L."/>
            <person name="Viollet A."/>
            <person name="Wang B.B."/>
            <person name="Wang K."/>
            <person name="Wang M."/>
            <person name="Wang X."/>
            <person name="Warfsmann J."/>
            <person name="Weissenbach J."/>
            <person name="White D.D."/>
            <person name="White J.D."/>
            <person name="Wiley G.B."/>
            <person name="Wincker P."/>
            <person name="Xing Y."/>
            <person name="Yang L."/>
            <person name="Yao Z."/>
            <person name="Ying F."/>
            <person name="Zhai J."/>
            <person name="Zhou L."/>
            <person name="Zuber A."/>
            <person name="Denarie J."/>
            <person name="Dixon R.A."/>
            <person name="May G.D."/>
            <person name="Schwartz D.C."/>
            <person name="Rogers J."/>
            <person name="Quetier F."/>
            <person name="Town C.D."/>
            <person name="Roe B.A."/>
        </authorList>
    </citation>
    <scope>NUCLEOTIDE SEQUENCE [LARGE SCALE GENOMIC DNA]</scope>
    <source>
        <strain evidence="1">A17</strain>
        <strain evidence="2 3">cv. Jemalong A17</strain>
    </source>
</reference>
<name>A0A072UU46_MEDTR</name>
<dbReference type="Proteomes" id="UP000002051">
    <property type="component" value="Chromosome 3"/>
</dbReference>
<dbReference type="HOGENOM" id="CLU_1484126_0_0_1"/>
<dbReference type="Gene3D" id="3.80.10.10">
    <property type="entry name" value="Ribonuclease Inhibitor"/>
    <property type="match status" value="1"/>
</dbReference>
<dbReference type="SUPFAM" id="SSF52058">
    <property type="entry name" value="L domain-like"/>
    <property type="match status" value="1"/>
</dbReference>
<reference evidence="1 3" key="2">
    <citation type="journal article" date="2014" name="BMC Genomics">
        <title>An improved genome release (version Mt4.0) for the model legume Medicago truncatula.</title>
        <authorList>
            <person name="Tang H."/>
            <person name="Krishnakumar V."/>
            <person name="Bidwell S."/>
            <person name="Rosen B."/>
            <person name="Chan A."/>
            <person name="Zhou S."/>
            <person name="Gentzbittel L."/>
            <person name="Childs K.L."/>
            <person name="Yandell M."/>
            <person name="Gundlach H."/>
            <person name="Mayer K.F."/>
            <person name="Schwartz D.C."/>
            <person name="Town C.D."/>
        </authorList>
    </citation>
    <scope>GENOME REANNOTATION</scope>
    <source>
        <strain evidence="1">A17</strain>
        <strain evidence="2 3">cv. Jemalong A17</strain>
    </source>
</reference>
<reference evidence="2" key="3">
    <citation type="submission" date="2015-04" db="UniProtKB">
        <authorList>
            <consortium name="EnsemblPlants"/>
        </authorList>
    </citation>
    <scope>IDENTIFICATION</scope>
    <source>
        <strain evidence="2">cv. Jemalong A17</strain>
    </source>
</reference>
<gene>
    <name evidence="1" type="ordered locus">MTR_3g436140</name>
</gene>
<evidence type="ECO:0000313" key="1">
    <source>
        <dbReference type="EMBL" id="KEH33349.1"/>
    </source>
</evidence>